<keyword evidence="1" id="KW-0732">Signal</keyword>
<gene>
    <name evidence="3" type="ORF">FHS72_001330</name>
</gene>
<reference evidence="3 4" key="1">
    <citation type="submission" date="2020-08" db="EMBL/GenBank/DDBJ databases">
        <title>Genomic Encyclopedia of Type Strains, Phase IV (KMG-IV): sequencing the most valuable type-strain genomes for metagenomic binning, comparative biology and taxonomic classification.</title>
        <authorList>
            <person name="Goeker M."/>
        </authorList>
    </citation>
    <scope>NUCLEOTIDE SEQUENCE [LARGE SCALE GENOMIC DNA]</scope>
    <source>
        <strain evidence="3 4">DSM 101064</strain>
    </source>
</reference>
<sequence length="198" mass="21516">MLRLSFAFIATVMLTACADPIDTISKRPAVLPKAGVLQPVLPAPATRSADAFAKAFLDGIQAESIAERREFCGFFYRDAAGQMQGTTPRRGTFASCNMPVPNRRDNIIASYHTHGAYGPQYDNEVPSATDLLSDFELGLNGYISTPGGRVWRVNNRTRDAIQVCGLGCVTRDPGFIPRDEGGVQQRYTVGTLNQRNGS</sequence>
<organism evidence="3 4">
    <name type="scientific">Yoonia ponticola</name>
    <dbReference type="NCBI Taxonomy" id="1524255"/>
    <lineage>
        <taxon>Bacteria</taxon>
        <taxon>Pseudomonadati</taxon>
        <taxon>Pseudomonadota</taxon>
        <taxon>Alphaproteobacteria</taxon>
        <taxon>Rhodobacterales</taxon>
        <taxon>Paracoccaceae</taxon>
        <taxon>Yoonia</taxon>
    </lineage>
</organism>
<evidence type="ECO:0000256" key="1">
    <source>
        <dbReference type="SAM" id="SignalP"/>
    </source>
</evidence>
<dbReference type="PROSITE" id="PS51257">
    <property type="entry name" value="PROKAR_LIPOPROTEIN"/>
    <property type="match status" value="1"/>
</dbReference>
<proteinExistence type="predicted"/>
<dbReference type="Pfam" id="PF14220">
    <property type="entry name" value="DUF4329"/>
    <property type="match status" value="1"/>
</dbReference>
<dbReference type="EMBL" id="JACIJM010000003">
    <property type="protein sequence ID" value="MBB5721718.1"/>
    <property type="molecule type" value="Genomic_DNA"/>
</dbReference>
<feature type="chain" id="PRO_5031574646" description="DUF4329 domain-containing protein" evidence="1">
    <location>
        <begin position="19"/>
        <end position="198"/>
    </location>
</feature>
<name>A0A7W9EXI0_9RHOB</name>
<evidence type="ECO:0000313" key="4">
    <source>
        <dbReference type="Proteomes" id="UP000535415"/>
    </source>
</evidence>
<feature type="signal peptide" evidence="1">
    <location>
        <begin position="1"/>
        <end position="18"/>
    </location>
</feature>
<dbReference type="InterPro" id="IPR025479">
    <property type="entry name" value="DUF4329"/>
</dbReference>
<evidence type="ECO:0000259" key="2">
    <source>
        <dbReference type="Pfam" id="PF14220"/>
    </source>
</evidence>
<accession>A0A7W9EXI0</accession>
<feature type="domain" description="DUF4329" evidence="2">
    <location>
        <begin position="50"/>
        <end position="165"/>
    </location>
</feature>
<dbReference type="RefSeq" id="WP_183527327.1">
    <property type="nucleotide sequence ID" value="NZ_JACIJM010000003.1"/>
</dbReference>
<keyword evidence="4" id="KW-1185">Reference proteome</keyword>
<comment type="caution">
    <text evidence="3">The sequence shown here is derived from an EMBL/GenBank/DDBJ whole genome shotgun (WGS) entry which is preliminary data.</text>
</comment>
<evidence type="ECO:0000313" key="3">
    <source>
        <dbReference type="EMBL" id="MBB5721718.1"/>
    </source>
</evidence>
<dbReference type="AlphaFoldDB" id="A0A7W9EXI0"/>
<protein>
    <recommendedName>
        <fullName evidence="2">DUF4329 domain-containing protein</fullName>
    </recommendedName>
</protein>
<dbReference type="Proteomes" id="UP000535415">
    <property type="component" value="Unassembled WGS sequence"/>
</dbReference>